<name>A0A835DYA5_9POAL</name>
<evidence type="ECO:0000313" key="5">
    <source>
        <dbReference type="EMBL" id="KAF8655543.1"/>
    </source>
</evidence>
<organism evidence="5 6">
    <name type="scientific">Digitaria exilis</name>
    <dbReference type="NCBI Taxonomy" id="1010633"/>
    <lineage>
        <taxon>Eukaryota</taxon>
        <taxon>Viridiplantae</taxon>
        <taxon>Streptophyta</taxon>
        <taxon>Embryophyta</taxon>
        <taxon>Tracheophyta</taxon>
        <taxon>Spermatophyta</taxon>
        <taxon>Magnoliopsida</taxon>
        <taxon>Liliopsida</taxon>
        <taxon>Poales</taxon>
        <taxon>Poaceae</taxon>
        <taxon>PACMAD clade</taxon>
        <taxon>Panicoideae</taxon>
        <taxon>Panicodae</taxon>
        <taxon>Paniceae</taxon>
        <taxon>Anthephorinae</taxon>
        <taxon>Digitaria</taxon>
    </lineage>
</organism>
<dbReference type="Proteomes" id="UP000636709">
    <property type="component" value="Unassembled WGS sequence"/>
</dbReference>
<evidence type="ECO:0000259" key="4">
    <source>
        <dbReference type="Pfam" id="PF07714"/>
    </source>
</evidence>
<dbReference type="InterPro" id="IPR001245">
    <property type="entry name" value="Ser-Thr/Tyr_kinase_cat_dom"/>
</dbReference>
<reference evidence="5" key="1">
    <citation type="submission" date="2020-07" db="EMBL/GenBank/DDBJ databases">
        <title>Genome sequence and genetic diversity analysis of an under-domesticated orphan crop, white fonio (Digitaria exilis).</title>
        <authorList>
            <person name="Bennetzen J.L."/>
            <person name="Chen S."/>
            <person name="Ma X."/>
            <person name="Wang X."/>
            <person name="Yssel A.E.J."/>
            <person name="Chaluvadi S.R."/>
            <person name="Johnson M."/>
            <person name="Gangashetty P."/>
            <person name="Hamidou F."/>
            <person name="Sanogo M.D."/>
            <person name="Zwaenepoel A."/>
            <person name="Wallace J."/>
            <person name="Van De Peer Y."/>
            <person name="Van Deynze A."/>
        </authorList>
    </citation>
    <scope>NUCLEOTIDE SEQUENCE</scope>
    <source>
        <tissue evidence="5">Leaves</tissue>
    </source>
</reference>
<dbReference type="SUPFAM" id="SSF56112">
    <property type="entry name" value="Protein kinase-like (PK-like)"/>
    <property type="match status" value="1"/>
</dbReference>
<dbReference type="Pfam" id="PF07714">
    <property type="entry name" value="PK_Tyr_Ser-Thr"/>
    <property type="match status" value="1"/>
</dbReference>
<comment type="caution">
    <text evidence="5">The sequence shown here is derived from an EMBL/GenBank/DDBJ whole genome shotgun (WGS) entry which is preliminary data.</text>
</comment>
<feature type="domain" description="Serine-threonine/tyrosine-protein kinase catalytic" evidence="4">
    <location>
        <begin position="3"/>
        <end position="120"/>
    </location>
</feature>
<keyword evidence="1" id="KW-0547">Nucleotide-binding</keyword>
<accession>A0A835DYA5</accession>
<dbReference type="PANTHER" id="PTHR27007">
    <property type="match status" value="1"/>
</dbReference>
<keyword evidence="6" id="KW-1185">Reference proteome</keyword>
<evidence type="ECO:0000256" key="2">
    <source>
        <dbReference type="ARBA" id="ARBA00022840"/>
    </source>
</evidence>
<protein>
    <recommendedName>
        <fullName evidence="4">Serine-threonine/tyrosine-protein kinase catalytic domain-containing protein</fullName>
    </recommendedName>
</protein>
<evidence type="ECO:0000256" key="1">
    <source>
        <dbReference type="ARBA" id="ARBA00022741"/>
    </source>
</evidence>
<dbReference type="Gene3D" id="1.10.510.10">
    <property type="entry name" value="Transferase(Phosphotransferase) domain 1"/>
    <property type="match status" value="1"/>
</dbReference>
<keyword evidence="2" id="KW-0067">ATP-binding</keyword>
<evidence type="ECO:0000256" key="3">
    <source>
        <dbReference type="SAM" id="MobiDB-lite"/>
    </source>
</evidence>
<feature type="region of interest" description="Disordered" evidence="3">
    <location>
        <begin position="168"/>
        <end position="196"/>
    </location>
</feature>
<dbReference type="GO" id="GO:0005524">
    <property type="term" value="F:ATP binding"/>
    <property type="evidence" value="ECO:0007669"/>
    <property type="project" value="UniProtKB-KW"/>
</dbReference>
<proteinExistence type="predicted"/>
<dbReference type="AlphaFoldDB" id="A0A835DYA5"/>
<sequence>MCWCHDDEELLLIYELMPNGSLDTHLYNNPDHVLTWQARYGIALDVSAALLYLLLHEDACNVMLDTSFMAKLGDLGLRRLIDNGRRSHTTGIAGTMGYMDLECMLVGRASVESDWVWDSYGGGTILDGADAWFAGEFDAREMACAMLIGLCLRPTIRQAVNVLRFESPPPILPDPPDEDAGGDVRAAAAGRSSYDDGDVGHYPSTSELCVLPLPPAGLPPGAGTTPRDTDVGLDSIEETRRCHTWF</sequence>
<evidence type="ECO:0000313" key="6">
    <source>
        <dbReference type="Proteomes" id="UP000636709"/>
    </source>
</evidence>
<dbReference type="EMBL" id="JACEFO010002585">
    <property type="protein sequence ID" value="KAF8655543.1"/>
    <property type="molecule type" value="Genomic_DNA"/>
</dbReference>
<dbReference type="InterPro" id="IPR050528">
    <property type="entry name" value="L-type_Lectin-RKs"/>
</dbReference>
<dbReference type="GO" id="GO:0004672">
    <property type="term" value="F:protein kinase activity"/>
    <property type="evidence" value="ECO:0007669"/>
    <property type="project" value="InterPro"/>
</dbReference>
<dbReference type="InterPro" id="IPR011009">
    <property type="entry name" value="Kinase-like_dom_sf"/>
</dbReference>
<dbReference type="OrthoDB" id="543442at2759"/>
<gene>
    <name evidence="5" type="ORF">HU200_061089</name>
</gene>